<name>A0A0C9SYL7_PLICR</name>
<feature type="transmembrane region" description="Helical" evidence="6">
    <location>
        <begin position="118"/>
        <end position="136"/>
    </location>
</feature>
<keyword evidence="2 6" id="KW-0812">Transmembrane</keyword>
<feature type="region of interest" description="Disordered" evidence="5">
    <location>
        <begin position="1"/>
        <end position="27"/>
    </location>
</feature>
<dbReference type="GO" id="GO:0012505">
    <property type="term" value="C:endomembrane system"/>
    <property type="evidence" value="ECO:0007669"/>
    <property type="project" value="UniProtKB-SubCell"/>
</dbReference>
<dbReference type="OrthoDB" id="2243669at2759"/>
<dbReference type="GO" id="GO:0000329">
    <property type="term" value="C:fungal-type vacuole membrane"/>
    <property type="evidence" value="ECO:0007669"/>
    <property type="project" value="TreeGrafter"/>
</dbReference>
<dbReference type="PANTHER" id="PTHR46140:SF2">
    <property type="entry name" value="VACUOLAR TRANSPORTER CHAPERONE 3 COMPLEX SUBUNIT 3-RELATED"/>
    <property type="match status" value="1"/>
</dbReference>
<feature type="domain" description="DUF202" evidence="7">
    <location>
        <begin position="109"/>
        <end position="171"/>
    </location>
</feature>
<dbReference type="HOGENOM" id="CLU_079971_1_1_1"/>
<comment type="subcellular location">
    <subcellularLocation>
        <location evidence="1">Endomembrane system</location>
        <topology evidence="1">Multi-pass membrane protein</topology>
    </subcellularLocation>
</comment>
<dbReference type="EMBL" id="KN832568">
    <property type="protein sequence ID" value="KII85140.1"/>
    <property type="molecule type" value="Genomic_DNA"/>
</dbReference>
<feature type="transmembrane region" description="Helical" evidence="6">
    <location>
        <begin position="186"/>
        <end position="204"/>
    </location>
</feature>
<dbReference type="InterPro" id="IPR003807">
    <property type="entry name" value="DUF202"/>
</dbReference>
<gene>
    <name evidence="8" type="ORF">PLICRDRAFT_166687</name>
</gene>
<evidence type="ECO:0000256" key="5">
    <source>
        <dbReference type="SAM" id="MobiDB-lite"/>
    </source>
</evidence>
<evidence type="ECO:0000259" key="7">
    <source>
        <dbReference type="Pfam" id="PF02656"/>
    </source>
</evidence>
<protein>
    <recommendedName>
        <fullName evidence="7">DUF202 domain-containing protein</fullName>
    </recommendedName>
</protein>
<dbReference type="Pfam" id="PF02656">
    <property type="entry name" value="DUF202"/>
    <property type="match status" value="1"/>
</dbReference>
<dbReference type="GO" id="GO:0033254">
    <property type="term" value="C:vacuolar transporter chaperone complex"/>
    <property type="evidence" value="ECO:0007669"/>
    <property type="project" value="TreeGrafter"/>
</dbReference>
<dbReference type="InterPro" id="IPR051572">
    <property type="entry name" value="VTC_Complex_Subunit"/>
</dbReference>
<feature type="transmembrane region" description="Helical" evidence="6">
    <location>
        <begin position="148"/>
        <end position="166"/>
    </location>
</feature>
<dbReference type="AlphaFoldDB" id="A0A0C9SYL7"/>
<accession>A0A0C9SYL7</accession>
<organism evidence="8 9">
    <name type="scientific">Plicaturopsis crispa FD-325 SS-3</name>
    <dbReference type="NCBI Taxonomy" id="944288"/>
    <lineage>
        <taxon>Eukaryota</taxon>
        <taxon>Fungi</taxon>
        <taxon>Dikarya</taxon>
        <taxon>Basidiomycota</taxon>
        <taxon>Agaricomycotina</taxon>
        <taxon>Agaricomycetes</taxon>
        <taxon>Agaricomycetidae</taxon>
        <taxon>Amylocorticiales</taxon>
        <taxon>Amylocorticiaceae</taxon>
        <taxon>Plicatura</taxon>
        <taxon>Plicaturopsis crispa</taxon>
    </lineage>
</organism>
<keyword evidence="4 6" id="KW-0472">Membrane</keyword>
<evidence type="ECO:0000313" key="8">
    <source>
        <dbReference type="EMBL" id="KII85140.1"/>
    </source>
</evidence>
<evidence type="ECO:0000256" key="6">
    <source>
        <dbReference type="SAM" id="Phobius"/>
    </source>
</evidence>
<reference evidence="8 9" key="1">
    <citation type="submission" date="2014-06" db="EMBL/GenBank/DDBJ databases">
        <title>Evolutionary Origins and Diversification of the Mycorrhizal Mutualists.</title>
        <authorList>
            <consortium name="DOE Joint Genome Institute"/>
            <consortium name="Mycorrhizal Genomics Consortium"/>
            <person name="Kohler A."/>
            <person name="Kuo A."/>
            <person name="Nagy L.G."/>
            <person name="Floudas D."/>
            <person name="Copeland A."/>
            <person name="Barry K.W."/>
            <person name="Cichocki N."/>
            <person name="Veneault-Fourrey C."/>
            <person name="LaButti K."/>
            <person name="Lindquist E.A."/>
            <person name="Lipzen A."/>
            <person name="Lundell T."/>
            <person name="Morin E."/>
            <person name="Murat C."/>
            <person name="Riley R."/>
            <person name="Ohm R."/>
            <person name="Sun H."/>
            <person name="Tunlid A."/>
            <person name="Henrissat B."/>
            <person name="Grigoriev I.V."/>
            <person name="Hibbett D.S."/>
            <person name="Martin F."/>
        </authorList>
    </citation>
    <scope>NUCLEOTIDE SEQUENCE [LARGE SCALE GENOMIC DNA]</scope>
    <source>
        <strain evidence="8 9">FD-325 SS-3</strain>
    </source>
</reference>
<evidence type="ECO:0000313" key="9">
    <source>
        <dbReference type="Proteomes" id="UP000053263"/>
    </source>
</evidence>
<feature type="compositionally biased region" description="Basic and acidic residues" evidence="5">
    <location>
        <begin position="1"/>
        <end position="11"/>
    </location>
</feature>
<keyword evidence="3 6" id="KW-1133">Transmembrane helix</keyword>
<sequence length="226" mass="25754">MDSTERSDTQRQRNGNNSMHERSSSGSLIRRSWHVMSDMLSPFSSNALATLPAKPKRPSRYTRADAIPDVQDDADGQRPMVRDYNSINALPSQVRVPKKIATPVKVEGKVWFANERTWISWLNISVLIGTLSVALFNASQDQIARNFAYAYALISIGALIYGYLLYQHRITMIRKRDPGHFDRISGPVIISVLLFFAILANFVMRVRDLQRKNIPIPGETLWRTMF</sequence>
<dbReference type="PANTHER" id="PTHR46140">
    <property type="entry name" value="VACUOLAR TRANSPORTER CHAPERONE 1-RELATED"/>
    <property type="match status" value="1"/>
</dbReference>
<evidence type="ECO:0000256" key="2">
    <source>
        <dbReference type="ARBA" id="ARBA00022692"/>
    </source>
</evidence>
<evidence type="ECO:0000256" key="4">
    <source>
        <dbReference type="ARBA" id="ARBA00023136"/>
    </source>
</evidence>
<keyword evidence="9" id="KW-1185">Reference proteome</keyword>
<evidence type="ECO:0000256" key="1">
    <source>
        <dbReference type="ARBA" id="ARBA00004127"/>
    </source>
</evidence>
<dbReference type="Proteomes" id="UP000053263">
    <property type="component" value="Unassembled WGS sequence"/>
</dbReference>
<evidence type="ECO:0000256" key="3">
    <source>
        <dbReference type="ARBA" id="ARBA00022989"/>
    </source>
</evidence>
<proteinExistence type="predicted"/>